<comment type="caution">
    <text evidence="2">The sequence shown here is derived from an EMBL/GenBank/DDBJ whole genome shotgun (WGS) entry which is preliminary data.</text>
</comment>
<feature type="compositionally biased region" description="Polar residues" evidence="1">
    <location>
        <begin position="27"/>
        <end position="41"/>
    </location>
</feature>
<reference evidence="2" key="1">
    <citation type="submission" date="2021-06" db="EMBL/GenBank/DDBJ databases">
        <authorList>
            <person name="Kallberg Y."/>
            <person name="Tangrot J."/>
            <person name="Rosling A."/>
        </authorList>
    </citation>
    <scope>NUCLEOTIDE SEQUENCE</scope>
    <source>
        <strain evidence="2">IA702</strain>
    </source>
</reference>
<evidence type="ECO:0000313" key="2">
    <source>
        <dbReference type="EMBL" id="CAG8633519.1"/>
    </source>
</evidence>
<proteinExistence type="predicted"/>
<feature type="non-terminal residue" evidence="2">
    <location>
        <position position="144"/>
    </location>
</feature>
<dbReference type="InterPro" id="IPR036875">
    <property type="entry name" value="Znf_CCHC_sf"/>
</dbReference>
<evidence type="ECO:0000256" key="1">
    <source>
        <dbReference type="SAM" id="MobiDB-lite"/>
    </source>
</evidence>
<evidence type="ECO:0000313" key="3">
    <source>
        <dbReference type="Proteomes" id="UP000789572"/>
    </source>
</evidence>
<dbReference type="GO" id="GO:0003676">
    <property type="term" value="F:nucleic acid binding"/>
    <property type="evidence" value="ECO:0007669"/>
    <property type="project" value="InterPro"/>
</dbReference>
<feature type="region of interest" description="Disordered" evidence="1">
    <location>
        <begin position="14"/>
        <end position="58"/>
    </location>
</feature>
<gene>
    <name evidence="2" type="ORF">POCULU_LOCUS9027</name>
</gene>
<dbReference type="Proteomes" id="UP000789572">
    <property type="component" value="Unassembled WGS sequence"/>
</dbReference>
<dbReference type="GO" id="GO:0008270">
    <property type="term" value="F:zinc ion binding"/>
    <property type="evidence" value="ECO:0007669"/>
    <property type="project" value="InterPro"/>
</dbReference>
<keyword evidence="3" id="KW-1185">Reference proteome</keyword>
<dbReference type="AlphaFoldDB" id="A0A9N9DB33"/>
<dbReference type="EMBL" id="CAJVPJ010003026">
    <property type="protein sequence ID" value="CAG8633519.1"/>
    <property type="molecule type" value="Genomic_DNA"/>
</dbReference>
<name>A0A9N9DB33_9GLOM</name>
<protein>
    <submittedName>
        <fullName evidence="2">1634_t:CDS:1</fullName>
    </submittedName>
</protein>
<accession>A0A9N9DB33</accession>
<sequence>MALPFVKKLTSLKSPLKNQLGPKPSSLRASPSRTNLSSLSPQRRLPPEPYKSNWPMFPSMSQGKSWKRISPTIGPKDNALKAPVTWEYEGTTVLANWRGAPPSCLSCKSAGHFSNICPTFPPKKTMAETLKKSIDSSTNKTPKF</sequence>
<dbReference type="SUPFAM" id="SSF57756">
    <property type="entry name" value="Retrovirus zinc finger-like domains"/>
    <property type="match status" value="1"/>
</dbReference>
<organism evidence="2 3">
    <name type="scientific">Paraglomus occultum</name>
    <dbReference type="NCBI Taxonomy" id="144539"/>
    <lineage>
        <taxon>Eukaryota</taxon>
        <taxon>Fungi</taxon>
        <taxon>Fungi incertae sedis</taxon>
        <taxon>Mucoromycota</taxon>
        <taxon>Glomeromycotina</taxon>
        <taxon>Glomeromycetes</taxon>
        <taxon>Paraglomerales</taxon>
        <taxon>Paraglomeraceae</taxon>
        <taxon>Paraglomus</taxon>
    </lineage>
</organism>